<reference evidence="3" key="1">
    <citation type="submission" date="2017-02" db="UniProtKB">
        <authorList>
            <consortium name="WormBaseParasite"/>
        </authorList>
    </citation>
    <scope>IDENTIFICATION</scope>
</reference>
<evidence type="ECO:0000313" key="2">
    <source>
        <dbReference type="Proteomes" id="UP000274504"/>
    </source>
</evidence>
<evidence type="ECO:0000313" key="1">
    <source>
        <dbReference type="EMBL" id="VDL63803.1"/>
    </source>
</evidence>
<dbReference type="WBParaSite" id="HDID_0001068701-mRNA-1">
    <property type="protein sequence ID" value="HDID_0001068701-mRNA-1"/>
    <property type="gene ID" value="HDID_0001068701"/>
</dbReference>
<organism evidence="3">
    <name type="scientific">Hymenolepis diminuta</name>
    <name type="common">Rat tapeworm</name>
    <dbReference type="NCBI Taxonomy" id="6216"/>
    <lineage>
        <taxon>Eukaryota</taxon>
        <taxon>Metazoa</taxon>
        <taxon>Spiralia</taxon>
        <taxon>Lophotrochozoa</taxon>
        <taxon>Platyhelminthes</taxon>
        <taxon>Cestoda</taxon>
        <taxon>Eucestoda</taxon>
        <taxon>Cyclophyllidea</taxon>
        <taxon>Hymenolepididae</taxon>
        <taxon>Hymenolepis</taxon>
    </lineage>
</organism>
<evidence type="ECO:0000313" key="3">
    <source>
        <dbReference type="WBParaSite" id="HDID_0001068701-mRNA-1"/>
    </source>
</evidence>
<dbReference type="AlphaFoldDB" id="A0A0R3SY42"/>
<accession>A0A0R3SY42</accession>
<dbReference type="Proteomes" id="UP000274504">
    <property type="component" value="Unassembled WGS sequence"/>
</dbReference>
<sequence>MTFDTLEAKSYISSLPLSMPSVFAFLLLLETSVGGDCVRKLRACAAVAHSARYFTGQPAAASTLFLLGGGMACLTPKPKPTLAG</sequence>
<protein>
    <submittedName>
        <fullName evidence="3">Secreted protein</fullName>
    </submittedName>
</protein>
<name>A0A0R3SY42_HYMDI</name>
<dbReference type="EMBL" id="UYSG01011844">
    <property type="protein sequence ID" value="VDL63803.1"/>
    <property type="molecule type" value="Genomic_DNA"/>
</dbReference>
<gene>
    <name evidence="1" type="ORF">HDID_LOCUS10685</name>
</gene>
<proteinExistence type="predicted"/>
<reference evidence="1 2" key="2">
    <citation type="submission" date="2018-11" db="EMBL/GenBank/DDBJ databases">
        <authorList>
            <consortium name="Pathogen Informatics"/>
        </authorList>
    </citation>
    <scope>NUCLEOTIDE SEQUENCE [LARGE SCALE GENOMIC DNA]</scope>
</reference>